<comment type="caution">
    <text evidence="4">The sequence shown here is derived from an EMBL/GenBank/DDBJ whole genome shotgun (WGS) entry which is preliminary data.</text>
</comment>
<dbReference type="InterPro" id="IPR000873">
    <property type="entry name" value="AMP-dep_synth/lig_dom"/>
</dbReference>
<feature type="domain" description="AMP-dependent synthetase/ligase" evidence="3">
    <location>
        <begin position="23"/>
        <end position="238"/>
    </location>
</feature>
<dbReference type="Pfam" id="PF00501">
    <property type="entry name" value="AMP-binding"/>
    <property type="match status" value="1"/>
</dbReference>
<dbReference type="Proteomes" id="UP000521943">
    <property type="component" value="Unassembled WGS sequence"/>
</dbReference>
<dbReference type="Gene3D" id="3.40.50.12780">
    <property type="entry name" value="N-terminal domain of ligase-like"/>
    <property type="match status" value="1"/>
</dbReference>
<name>A0A8H6HJF2_9AGAR</name>
<dbReference type="SUPFAM" id="SSF56801">
    <property type="entry name" value="Acetyl-CoA synthetase-like"/>
    <property type="match status" value="1"/>
</dbReference>
<reference evidence="4 5" key="1">
    <citation type="submission" date="2020-07" db="EMBL/GenBank/DDBJ databases">
        <title>Comparative genomics of pyrophilous fungi reveals a link between fire events and developmental genes.</title>
        <authorList>
            <consortium name="DOE Joint Genome Institute"/>
            <person name="Steindorff A.S."/>
            <person name="Carver A."/>
            <person name="Calhoun S."/>
            <person name="Stillman K."/>
            <person name="Liu H."/>
            <person name="Lipzen A."/>
            <person name="Pangilinan J."/>
            <person name="Labutti K."/>
            <person name="Bruns T.D."/>
            <person name="Grigoriev I.V."/>
        </authorList>
    </citation>
    <scope>NUCLEOTIDE SEQUENCE [LARGE SCALE GENOMIC DNA]</scope>
    <source>
        <strain evidence="4 5">CBS 144469</strain>
    </source>
</reference>
<evidence type="ECO:0000256" key="2">
    <source>
        <dbReference type="ARBA" id="ARBA00022553"/>
    </source>
</evidence>
<dbReference type="PANTHER" id="PTHR44845:SF6">
    <property type="entry name" value="BETA-ALANINE-ACTIVATING ENZYME"/>
    <property type="match status" value="1"/>
</dbReference>
<evidence type="ECO:0000313" key="5">
    <source>
        <dbReference type="Proteomes" id="UP000521943"/>
    </source>
</evidence>
<dbReference type="PANTHER" id="PTHR44845">
    <property type="entry name" value="CARRIER DOMAIN-CONTAINING PROTEIN"/>
    <property type="match status" value="1"/>
</dbReference>
<keyword evidence="5" id="KW-1185">Reference proteome</keyword>
<dbReference type="InterPro" id="IPR042099">
    <property type="entry name" value="ANL_N_sf"/>
</dbReference>
<gene>
    <name evidence="4" type="ORF">DFP72DRAFT_1075176</name>
</gene>
<evidence type="ECO:0000256" key="1">
    <source>
        <dbReference type="ARBA" id="ARBA00022450"/>
    </source>
</evidence>
<evidence type="ECO:0000259" key="3">
    <source>
        <dbReference type="Pfam" id="PF00501"/>
    </source>
</evidence>
<sequence length="277" mass="30595">MDPPPSTNTLFDIFLKLARSPETKNLDALECNEERWTYADVDSISTCLATEIQKAYGLRPTIAVVSENHPYFLAIILATWKLGGIVAPIDYHTPKDILTSMLLDIRPTCVLVPESEVATRRIVSDLSMPLLPFESKATTILALSQRFIDQSLEETNSTYPHAPQDVGMYLHTSSASSIANIKCVPLTHANLFTGAAARLNWWKKTWPNKEFQQLKVLGWSPWSHIIGVSHDLGAALLLTGGTYQFAVRPSSYHSETQDEASGDVISQLLATAAKKVL</sequence>
<dbReference type="EMBL" id="JACGCI010000080">
    <property type="protein sequence ID" value="KAF6747506.1"/>
    <property type="molecule type" value="Genomic_DNA"/>
</dbReference>
<dbReference type="OrthoDB" id="5334845at2759"/>
<keyword evidence="1" id="KW-0596">Phosphopantetheine</keyword>
<protein>
    <recommendedName>
        <fullName evidence="3">AMP-dependent synthetase/ligase domain-containing protein</fullName>
    </recommendedName>
</protein>
<keyword evidence="2" id="KW-0597">Phosphoprotein</keyword>
<proteinExistence type="predicted"/>
<accession>A0A8H6HJF2</accession>
<organism evidence="4 5">
    <name type="scientific">Ephemerocybe angulata</name>
    <dbReference type="NCBI Taxonomy" id="980116"/>
    <lineage>
        <taxon>Eukaryota</taxon>
        <taxon>Fungi</taxon>
        <taxon>Dikarya</taxon>
        <taxon>Basidiomycota</taxon>
        <taxon>Agaricomycotina</taxon>
        <taxon>Agaricomycetes</taxon>
        <taxon>Agaricomycetidae</taxon>
        <taxon>Agaricales</taxon>
        <taxon>Agaricineae</taxon>
        <taxon>Psathyrellaceae</taxon>
        <taxon>Ephemerocybe</taxon>
    </lineage>
</organism>
<evidence type="ECO:0000313" key="4">
    <source>
        <dbReference type="EMBL" id="KAF6747506.1"/>
    </source>
</evidence>
<dbReference type="AlphaFoldDB" id="A0A8H6HJF2"/>